<name>N4WTP9_COCH4</name>
<evidence type="ECO:0000313" key="2">
    <source>
        <dbReference type="EMBL" id="ENH99557.1"/>
    </source>
</evidence>
<protein>
    <submittedName>
        <fullName evidence="2">Uncharacterized protein</fullName>
    </submittedName>
</protein>
<proteinExistence type="predicted"/>
<sequence length="192" mass="20702">MTSGTGLLLLKRQTGSAPLGSRADDRQTTQTCWRASHGSAAPQAAAGWAKMMFAFANGAVDGKSRASGEDKGRGSLLLRLFARRTDDHHVGGSMLHANRRRVEQLGADGRLRLKHATARLFETRLLLTPSGTEGSSTHTHTHAHTHTHSTQHSPATRTVSGGGCSRYADALRLVLALQLAVPVHSETRMRRQ</sequence>
<organism evidence="2 3">
    <name type="scientific">Cochliobolus heterostrophus (strain C4 / ATCC 48331 / race T)</name>
    <name type="common">Southern corn leaf blight fungus</name>
    <name type="synonym">Bipolaris maydis</name>
    <dbReference type="NCBI Taxonomy" id="665024"/>
    <lineage>
        <taxon>Eukaryota</taxon>
        <taxon>Fungi</taxon>
        <taxon>Dikarya</taxon>
        <taxon>Ascomycota</taxon>
        <taxon>Pezizomycotina</taxon>
        <taxon>Dothideomycetes</taxon>
        <taxon>Pleosporomycetidae</taxon>
        <taxon>Pleosporales</taxon>
        <taxon>Pleosporineae</taxon>
        <taxon>Pleosporaceae</taxon>
        <taxon>Bipolaris</taxon>
    </lineage>
</organism>
<feature type="region of interest" description="Disordered" evidence="1">
    <location>
        <begin position="127"/>
        <end position="161"/>
    </location>
</feature>
<dbReference type="AlphaFoldDB" id="N4WTP9"/>
<dbReference type="EMBL" id="KB733484">
    <property type="protein sequence ID" value="ENH99557.1"/>
    <property type="molecule type" value="Genomic_DNA"/>
</dbReference>
<keyword evidence="3" id="KW-1185">Reference proteome</keyword>
<feature type="region of interest" description="Disordered" evidence="1">
    <location>
        <begin position="1"/>
        <end position="27"/>
    </location>
</feature>
<reference evidence="2 3" key="1">
    <citation type="journal article" date="2012" name="PLoS Pathog.">
        <title>Diverse lifestyles and strategies of plant pathogenesis encoded in the genomes of eighteen Dothideomycetes fungi.</title>
        <authorList>
            <person name="Ohm R.A."/>
            <person name="Feau N."/>
            <person name="Henrissat B."/>
            <person name="Schoch C.L."/>
            <person name="Horwitz B.A."/>
            <person name="Barry K.W."/>
            <person name="Condon B.J."/>
            <person name="Copeland A.C."/>
            <person name="Dhillon B."/>
            <person name="Glaser F."/>
            <person name="Hesse C.N."/>
            <person name="Kosti I."/>
            <person name="LaButti K."/>
            <person name="Lindquist E.A."/>
            <person name="Lucas S."/>
            <person name="Salamov A.A."/>
            <person name="Bradshaw R.E."/>
            <person name="Ciuffetti L."/>
            <person name="Hamelin R.C."/>
            <person name="Kema G.H.J."/>
            <person name="Lawrence C."/>
            <person name="Scott J.A."/>
            <person name="Spatafora J.W."/>
            <person name="Turgeon B.G."/>
            <person name="de Wit P.J.G.M."/>
            <person name="Zhong S."/>
            <person name="Goodwin S.B."/>
            <person name="Grigoriev I.V."/>
        </authorList>
    </citation>
    <scope>NUCLEOTIDE SEQUENCE [LARGE SCALE GENOMIC DNA]</scope>
    <source>
        <strain evidence="3">C4 / ATCC 48331 / race T</strain>
    </source>
</reference>
<dbReference type="HOGENOM" id="CLU_1415024_0_0_1"/>
<evidence type="ECO:0000313" key="3">
    <source>
        <dbReference type="Proteomes" id="UP000012338"/>
    </source>
</evidence>
<feature type="compositionally biased region" description="Low complexity" evidence="1">
    <location>
        <begin position="128"/>
        <end position="138"/>
    </location>
</feature>
<evidence type="ECO:0000256" key="1">
    <source>
        <dbReference type="SAM" id="MobiDB-lite"/>
    </source>
</evidence>
<accession>N4WTP9</accession>
<feature type="compositionally biased region" description="Basic residues" evidence="1">
    <location>
        <begin position="139"/>
        <end position="149"/>
    </location>
</feature>
<dbReference type="Proteomes" id="UP000012338">
    <property type="component" value="Unassembled WGS sequence"/>
</dbReference>
<reference evidence="3" key="2">
    <citation type="journal article" date="2013" name="PLoS Genet.">
        <title>Comparative genome structure, secondary metabolite, and effector coding capacity across Cochliobolus pathogens.</title>
        <authorList>
            <person name="Condon B.J."/>
            <person name="Leng Y."/>
            <person name="Wu D."/>
            <person name="Bushley K.E."/>
            <person name="Ohm R.A."/>
            <person name="Otillar R."/>
            <person name="Martin J."/>
            <person name="Schackwitz W."/>
            <person name="Grimwood J."/>
            <person name="MohdZainudin N."/>
            <person name="Xue C."/>
            <person name="Wang R."/>
            <person name="Manning V.A."/>
            <person name="Dhillon B."/>
            <person name="Tu Z.J."/>
            <person name="Steffenson B.J."/>
            <person name="Salamov A."/>
            <person name="Sun H."/>
            <person name="Lowry S."/>
            <person name="LaButti K."/>
            <person name="Han J."/>
            <person name="Copeland A."/>
            <person name="Lindquist E."/>
            <person name="Barry K."/>
            <person name="Schmutz J."/>
            <person name="Baker S.E."/>
            <person name="Ciuffetti L.M."/>
            <person name="Grigoriev I.V."/>
            <person name="Zhong S."/>
            <person name="Turgeon B.G."/>
        </authorList>
    </citation>
    <scope>NUCLEOTIDE SEQUENCE [LARGE SCALE GENOMIC DNA]</scope>
    <source>
        <strain evidence="3">C4 / ATCC 48331 / race T</strain>
    </source>
</reference>
<gene>
    <name evidence="2" type="ORF">COCC4DRAFT_66286</name>
</gene>